<dbReference type="InterPro" id="IPR011463">
    <property type="entry name" value="DUF1569"/>
</dbReference>
<dbReference type="OrthoDB" id="2599194at2"/>
<evidence type="ECO:0000313" key="1">
    <source>
        <dbReference type="EMBL" id="THV60000.1"/>
    </source>
</evidence>
<dbReference type="Proteomes" id="UP000310406">
    <property type="component" value="Unassembled WGS sequence"/>
</dbReference>
<dbReference type="RefSeq" id="WP_136565597.1">
    <property type="nucleotide sequence ID" value="NZ_SNTZ01000002.1"/>
</dbReference>
<dbReference type="Gene3D" id="1.20.120.450">
    <property type="entry name" value="dinb family like domain"/>
    <property type="match status" value="1"/>
</dbReference>
<dbReference type="AlphaFoldDB" id="A0A4S8RPC6"/>
<keyword evidence="2" id="KW-1185">Reference proteome</keyword>
<dbReference type="Pfam" id="PF07606">
    <property type="entry name" value="DUF1569"/>
    <property type="match status" value="1"/>
</dbReference>
<evidence type="ECO:0000313" key="2">
    <source>
        <dbReference type="Proteomes" id="UP000310406"/>
    </source>
</evidence>
<dbReference type="InterPro" id="IPR034660">
    <property type="entry name" value="DinB/YfiT-like"/>
</dbReference>
<proteinExistence type="predicted"/>
<accession>A0A4S8RPC6</accession>
<sequence>MKSLFNTEVHAEILSRINQLSESTQRQWGKMEVGQMLHHCQFPLKVALGKLTIKKPNPFMKLIYSGFKKSMYSDKLWKHNLPTAPGFVVTEPKEFVQEKEKLVSLVNDFYGEREKEVWGRHPAFGDLTNEQWGQMQYKHLDHHLRQFGV</sequence>
<name>A0A4S8RPC6_9FLAO</name>
<gene>
    <name evidence="1" type="ORF">EZV76_05415</name>
</gene>
<comment type="caution">
    <text evidence="1">The sequence shown here is derived from an EMBL/GenBank/DDBJ whole genome shotgun (WGS) entry which is preliminary data.</text>
</comment>
<dbReference type="EMBL" id="SNTZ01000002">
    <property type="protein sequence ID" value="THV60000.1"/>
    <property type="molecule type" value="Genomic_DNA"/>
</dbReference>
<organism evidence="1 2">
    <name type="scientific">Flagellimonas alvinocaridis</name>
    <dbReference type="NCBI Taxonomy" id="2530200"/>
    <lineage>
        <taxon>Bacteria</taxon>
        <taxon>Pseudomonadati</taxon>
        <taxon>Bacteroidota</taxon>
        <taxon>Flavobacteriia</taxon>
        <taxon>Flavobacteriales</taxon>
        <taxon>Flavobacteriaceae</taxon>
        <taxon>Flagellimonas</taxon>
    </lineage>
</organism>
<reference evidence="1 2" key="1">
    <citation type="submission" date="2019-03" db="EMBL/GenBank/DDBJ databases">
        <title>Muricauda SCR12 sp.nov, a marine bacterium isolated from Pacific Ocean:the Okinawa trough.</title>
        <authorList>
            <person name="Liu L."/>
        </authorList>
    </citation>
    <scope>NUCLEOTIDE SEQUENCE [LARGE SCALE GENOMIC DNA]</scope>
    <source>
        <strain evidence="1 2">SCR12</strain>
    </source>
</reference>
<protein>
    <submittedName>
        <fullName evidence="1">DUF1569 domain-containing protein</fullName>
    </submittedName>
</protein>